<comment type="caution">
    <text evidence="8">The sequence shown here is derived from an EMBL/GenBank/DDBJ whole genome shotgun (WGS) entry which is preliminary data.</text>
</comment>
<dbReference type="PANTHER" id="PTHR32295:SF33">
    <property type="entry name" value="PROTEIN IQ-DOMAIN 21"/>
    <property type="match status" value="1"/>
</dbReference>
<dbReference type="GO" id="GO:0005516">
    <property type="term" value="F:calmodulin binding"/>
    <property type="evidence" value="ECO:0007669"/>
    <property type="project" value="UniProtKB-KW"/>
</dbReference>
<proteinExistence type="inferred from homology"/>
<evidence type="ECO:0000256" key="5">
    <source>
        <dbReference type="SAM" id="Coils"/>
    </source>
</evidence>
<keyword evidence="9" id="KW-1185">Reference proteome</keyword>
<feature type="region of interest" description="Disordered" evidence="6">
    <location>
        <begin position="244"/>
        <end position="263"/>
    </location>
</feature>
<evidence type="ECO:0000256" key="2">
    <source>
        <dbReference type="ARBA" id="ARBA00024341"/>
    </source>
</evidence>
<dbReference type="AlphaFoldDB" id="A0AAV1W8S1"/>
<keyword evidence="5" id="KW-0175">Coiled coil</keyword>
<feature type="coiled-coil region" evidence="5">
    <location>
        <begin position="64"/>
        <end position="91"/>
    </location>
</feature>
<gene>
    <name evidence="8" type="ORF">LLUT_LOCUS6489</name>
</gene>
<dbReference type="Gene3D" id="1.20.5.190">
    <property type="match status" value="1"/>
</dbReference>
<feature type="domain" description="DUF4005" evidence="7">
    <location>
        <begin position="241"/>
        <end position="285"/>
    </location>
</feature>
<dbReference type="InterPro" id="IPR025064">
    <property type="entry name" value="DUF4005"/>
</dbReference>
<evidence type="ECO:0000256" key="1">
    <source>
        <dbReference type="ARBA" id="ARBA00022860"/>
    </source>
</evidence>
<accession>A0AAV1W8S1</accession>
<dbReference type="InterPro" id="IPR000048">
    <property type="entry name" value="IQ_motif_EF-hand-BS"/>
</dbReference>
<comment type="function">
    <text evidence="4">May be involved in cooperative interactions with calmodulins or calmodulin-like proteins. Recruits calmodulin proteins to microtubules, thus being a potential scaffold in cellular signaling and trafficking. May associate with nucleic acids and regulate gene expression at the transcriptional or post-transcriptional level.</text>
</comment>
<dbReference type="InterPro" id="IPR027417">
    <property type="entry name" value="P-loop_NTPase"/>
</dbReference>
<sequence>MAGYGRYTKEERAATVIQSYYRGYLARRALRALKGLVRLQALVRGHSVRKQAQMTMRCMQTLVRVQARVKARRLELIKENLQRTLKEHKQRELKEQVPYYKAMSPMKNLYANGWDNRHQSSHKIQINELRKHEATMKRERALAYAFNCQQQCSEIGPNDNNDIETYANDYEAAKWSWEWLEQWTSQPHHVIHLGGPHEMTLTTTATTTTTESMSEEKTVEMDMVAPLDSTYSNMGPMGQNFLDSSPMSDRHQQREYSSGVPGYMTPTQSAKAKVRTQSPFRQRASVGPHWKSPIRNSLNGVGYDSSSYGEATAGHQFPKSPSPQVNGVQLQLRQILNGSLNIAI</sequence>
<evidence type="ECO:0000259" key="7">
    <source>
        <dbReference type="Pfam" id="PF13178"/>
    </source>
</evidence>
<evidence type="ECO:0000256" key="4">
    <source>
        <dbReference type="ARBA" id="ARBA00045534"/>
    </source>
</evidence>
<dbReference type="Pfam" id="PF13178">
    <property type="entry name" value="DUF4005"/>
    <property type="match status" value="1"/>
</dbReference>
<dbReference type="Pfam" id="PF00612">
    <property type="entry name" value="IQ"/>
    <property type="match status" value="1"/>
</dbReference>
<dbReference type="Proteomes" id="UP001497480">
    <property type="component" value="Unassembled WGS sequence"/>
</dbReference>
<name>A0AAV1W8S1_LUPLU</name>
<keyword evidence="1" id="KW-0112">Calmodulin-binding</keyword>
<reference evidence="8 9" key="1">
    <citation type="submission" date="2024-03" db="EMBL/GenBank/DDBJ databases">
        <authorList>
            <person name="Martinez-Hernandez J."/>
        </authorList>
    </citation>
    <scope>NUCLEOTIDE SEQUENCE [LARGE SCALE GENOMIC DNA]</scope>
</reference>
<feature type="compositionally biased region" description="Polar residues" evidence="6">
    <location>
        <begin position="269"/>
        <end position="280"/>
    </location>
</feature>
<dbReference type="PROSITE" id="PS50096">
    <property type="entry name" value="IQ"/>
    <property type="match status" value="2"/>
</dbReference>
<feature type="region of interest" description="Disordered" evidence="6">
    <location>
        <begin position="269"/>
        <end position="293"/>
    </location>
</feature>
<comment type="subunit">
    <text evidence="3">Binds to multiple calmodulin (CaM) in the presence of Ca(2+) and CaM-like proteins.</text>
</comment>
<dbReference type="CDD" id="cd23767">
    <property type="entry name" value="IQCD"/>
    <property type="match status" value="1"/>
</dbReference>
<evidence type="ECO:0000256" key="6">
    <source>
        <dbReference type="SAM" id="MobiDB-lite"/>
    </source>
</evidence>
<protein>
    <recommendedName>
        <fullName evidence="7">DUF4005 domain-containing protein</fullName>
    </recommendedName>
</protein>
<dbReference type="PANTHER" id="PTHR32295">
    <property type="entry name" value="IQ-DOMAIN 5-RELATED"/>
    <property type="match status" value="1"/>
</dbReference>
<dbReference type="EMBL" id="CAXHTB010000004">
    <property type="protein sequence ID" value="CAL0305429.1"/>
    <property type="molecule type" value="Genomic_DNA"/>
</dbReference>
<organism evidence="8 9">
    <name type="scientific">Lupinus luteus</name>
    <name type="common">European yellow lupine</name>
    <dbReference type="NCBI Taxonomy" id="3873"/>
    <lineage>
        <taxon>Eukaryota</taxon>
        <taxon>Viridiplantae</taxon>
        <taxon>Streptophyta</taxon>
        <taxon>Embryophyta</taxon>
        <taxon>Tracheophyta</taxon>
        <taxon>Spermatophyta</taxon>
        <taxon>Magnoliopsida</taxon>
        <taxon>eudicotyledons</taxon>
        <taxon>Gunneridae</taxon>
        <taxon>Pentapetalae</taxon>
        <taxon>rosids</taxon>
        <taxon>fabids</taxon>
        <taxon>Fabales</taxon>
        <taxon>Fabaceae</taxon>
        <taxon>Papilionoideae</taxon>
        <taxon>50 kb inversion clade</taxon>
        <taxon>genistoids sensu lato</taxon>
        <taxon>core genistoids</taxon>
        <taxon>Genisteae</taxon>
        <taxon>Lupinus</taxon>
    </lineage>
</organism>
<dbReference type="SUPFAM" id="SSF52540">
    <property type="entry name" value="P-loop containing nucleoside triphosphate hydrolases"/>
    <property type="match status" value="1"/>
</dbReference>
<comment type="similarity">
    <text evidence="2">Belongs to the IQD family.</text>
</comment>
<evidence type="ECO:0000313" key="8">
    <source>
        <dbReference type="EMBL" id="CAL0305429.1"/>
    </source>
</evidence>
<evidence type="ECO:0000256" key="3">
    <source>
        <dbReference type="ARBA" id="ARBA00024378"/>
    </source>
</evidence>
<evidence type="ECO:0000313" key="9">
    <source>
        <dbReference type="Proteomes" id="UP001497480"/>
    </source>
</evidence>
<dbReference type="SMART" id="SM00015">
    <property type="entry name" value="IQ"/>
    <property type="match status" value="2"/>
</dbReference>